<evidence type="ECO:0000259" key="2">
    <source>
        <dbReference type="Pfam" id="PF18073"/>
    </source>
</evidence>
<dbReference type="InterPro" id="IPR011990">
    <property type="entry name" value="TPR-like_helical_dom_sf"/>
</dbReference>
<dbReference type="GO" id="GO:0046872">
    <property type="term" value="F:metal ion binding"/>
    <property type="evidence" value="ECO:0007669"/>
    <property type="project" value="UniProtKB-KW"/>
</dbReference>
<accession>A0AAE3CJ47</accession>
<reference evidence="3" key="1">
    <citation type="journal article" date="2021" name="ISME J.">
        <title>Genomic evolution of the class Acidithiobacillia: deep-branching Proteobacteria living in extreme acidic conditions.</title>
        <authorList>
            <person name="Moya-Beltran A."/>
            <person name="Beard S."/>
            <person name="Rojas-Villalobos C."/>
            <person name="Issotta F."/>
            <person name="Gallardo Y."/>
            <person name="Ulloa R."/>
            <person name="Giaveno A."/>
            <person name="Degli Esposti M."/>
            <person name="Johnson D.B."/>
            <person name="Quatrini R."/>
        </authorList>
    </citation>
    <scope>NUCLEOTIDE SEQUENCE</scope>
    <source>
        <strain evidence="3">VAN18-1</strain>
    </source>
</reference>
<name>A0AAE3CJ47_9PROT</name>
<proteinExistence type="predicted"/>
<dbReference type="EMBL" id="JAAXYO010000029">
    <property type="protein sequence ID" value="MBU2786995.1"/>
    <property type="molecule type" value="Genomic_DNA"/>
</dbReference>
<dbReference type="Gene3D" id="1.25.40.10">
    <property type="entry name" value="Tetratricopeptide repeat domain"/>
    <property type="match status" value="1"/>
</dbReference>
<protein>
    <submittedName>
        <fullName evidence="3">Tetratricopeptide repeat protein</fullName>
    </submittedName>
</protein>
<dbReference type="Pfam" id="PF13432">
    <property type="entry name" value="TPR_16"/>
    <property type="match status" value="2"/>
</dbReference>
<comment type="caution">
    <text evidence="3">The sequence shown here is derived from an EMBL/GenBank/DDBJ whole genome shotgun (WGS) entry which is preliminary data.</text>
</comment>
<evidence type="ECO:0000313" key="3">
    <source>
        <dbReference type="EMBL" id="MBU2786995.1"/>
    </source>
</evidence>
<evidence type="ECO:0000313" key="4">
    <source>
        <dbReference type="Proteomes" id="UP001197378"/>
    </source>
</evidence>
<sequence length="381" mass="43140">MGTLTLALFLLLPIAFLAGWWVSARRVRRPTPVPLPRAYVQGLGHLLGERNDEAVKTFLDALRRYPESSELLLALGRMFRRRGELERALSVHQHLLDQQELDLVGKQEVLLEMARDYLKAGILNRAEAILVDLLRKDGDSLPARELLAEVYELGGDWEQAIRTRRALRERGQTGQNRIIALLYCELAEEGLRRKEAIETYLSEAERADAQCPRLVLLRGRIAHGQRDWEVAARHWSTLLQPDRFAVLAQILVPYLETLRNCEASLDCRAWRAQLLTLADSASLLLPRLVEAVRQVEGDAKVIALLQDKLRNGDDRVVLQLYLRAGGDAAAVVPQMQRAIAELPLADGLFHCQQCGYQTAEFYWRCPSCRHWDTFRSGGLAA</sequence>
<dbReference type="InterPro" id="IPR041166">
    <property type="entry name" value="Rubredoxin_2"/>
</dbReference>
<dbReference type="Pfam" id="PF18073">
    <property type="entry name" value="Zn_ribbon_LapB"/>
    <property type="match status" value="1"/>
</dbReference>
<dbReference type="Proteomes" id="UP001197378">
    <property type="component" value="Unassembled WGS sequence"/>
</dbReference>
<feature type="domain" description="LapB rubredoxin metal binding" evidence="2">
    <location>
        <begin position="349"/>
        <end position="375"/>
    </location>
</feature>
<organism evidence="3 4">
    <name type="scientific">Igneacidithiobacillus copahuensis</name>
    <dbReference type="NCBI Taxonomy" id="2724909"/>
    <lineage>
        <taxon>Bacteria</taxon>
        <taxon>Pseudomonadati</taxon>
        <taxon>Pseudomonadota</taxon>
        <taxon>Acidithiobacillia</taxon>
        <taxon>Acidithiobacillales</taxon>
        <taxon>Acidithiobacillaceae</taxon>
        <taxon>Igneacidithiobacillus</taxon>
    </lineage>
</organism>
<evidence type="ECO:0000256" key="1">
    <source>
        <dbReference type="ARBA" id="ARBA00022723"/>
    </source>
</evidence>
<dbReference type="AlphaFoldDB" id="A0AAE3CJ47"/>
<gene>
    <name evidence="3" type="ORF">HFQ13_01990</name>
</gene>
<dbReference type="SUPFAM" id="SSF48452">
    <property type="entry name" value="TPR-like"/>
    <property type="match status" value="1"/>
</dbReference>
<keyword evidence="1" id="KW-0479">Metal-binding</keyword>
<dbReference type="RefSeq" id="WP_215871833.1">
    <property type="nucleotide sequence ID" value="NZ_JAAXYO010000029.1"/>
</dbReference>
<keyword evidence="4" id="KW-1185">Reference proteome</keyword>